<evidence type="ECO:0000259" key="2">
    <source>
        <dbReference type="Pfam" id="PF11976"/>
    </source>
</evidence>
<name>M3D0R0_SPHMS</name>
<feature type="region of interest" description="Disordered" evidence="1">
    <location>
        <begin position="221"/>
        <end position="240"/>
    </location>
</feature>
<dbReference type="SUPFAM" id="SSF54236">
    <property type="entry name" value="Ubiquitin-like"/>
    <property type="match status" value="1"/>
</dbReference>
<evidence type="ECO:0000313" key="4">
    <source>
        <dbReference type="Proteomes" id="UP000016931"/>
    </source>
</evidence>
<feature type="compositionally biased region" description="Basic and acidic residues" evidence="1">
    <location>
        <begin position="39"/>
        <end position="82"/>
    </location>
</feature>
<keyword evidence="4" id="KW-1185">Reference proteome</keyword>
<protein>
    <recommendedName>
        <fullName evidence="2">Rad60/SUMO-like domain-containing protein</fullName>
    </recommendedName>
</protein>
<evidence type="ECO:0000256" key="1">
    <source>
        <dbReference type="SAM" id="MobiDB-lite"/>
    </source>
</evidence>
<gene>
    <name evidence="3" type="ORF">SEPMUDRAFT_151125</name>
</gene>
<dbReference type="RefSeq" id="XP_016758189.1">
    <property type="nucleotide sequence ID" value="XM_016906614.1"/>
</dbReference>
<dbReference type="OrthoDB" id="3365399at2759"/>
<evidence type="ECO:0000313" key="3">
    <source>
        <dbReference type="EMBL" id="EMF10068.1"/>
    </source>
</evidence>
<dbReference type="Pfam" id="PF11976">
    <property type="entry name" value="Rad60-SLD"/>
    <property type="match status" value="1"/>
</dbReference>
<dbReference type="EMBL" id="KB456268">
    <property type="protein sequence ID" value="EMF10068.1"/>
    <property type="molecule type" value="Genomic_DNA"/>
</dbReference>
<sequence>MSFFKAPTWAKSQSKNDDDEEEQTERDLFSHSKNFMAIQRDRLEQEMRRKERSKQKEQEREQNRKEKLAKKESKAAIKRESPGADSSAEPVKKRRITSEESVKLLKSVGVRPINIDSDDEDEQIRYDVAEILPTRRSPRTRHTRDALGHERARSNLSNISKTGGGLDTASKAEIAKVAMEQPAEPEEDEDSDEEIAALQRIAREKHQRRKQLEEAQKALLPSAAGSDANPGLPTTPPPDPVISLFITSEIPNTKPLLVRRKLTQDLGEPRRAWCKKSGFTDEFSDKVFFTWCGRRMYDVTTCQRLGLEVDVAGNIVRADERDEDGAAQVHVIATTQELLDQEKAEQVRQAKLDSAVYEPDEQATADEEEDTARKEVKIIVKAKDADAVPVKVFSTTKISKIVNYAKKRMNIAIDQPAYLTFDGERLDPAGEVGDTEIIDMDNVDLILGD</sequence>
<reference evidence="3 4" key="1">
    <citation type="journal article" date="2012" name="PLoS Pathog.">
        <title>Diverse lifestyles and strategies of plant pathogenesis encoded in the genomes of eighteen Dothideomycetes fungi.</title>
        <authorList>
            <person name="Ohm R.A."/>
            <person name="Feau N."/>
            <person name="Henrissat B."/>
            <person name="Schoch C.L."/>
            <person name="Horwitz B.A."/>
            <person name="Barry K.W."/>
            <person name="Condon B.J."/>
            <person name="Copeland A.C."/>
            <person name="Dhillon B."/>
            <person name="Glaser F."/>
            <person name="Hesse C.N."/>
            <person name="Kosti I."/>
            <person name="LaButti K."/>
            <person name="Lindquist E.A."/>
            <person name="Lucas S."/>
            <person name="Salamov A.A."/>
            <person name="Bradshaw R.E."/>
            <person name="Ciuffetti L."/>
            <person name="Hamelin R.C."/>
            <person name="Kema G.H.J."/>
            <person name="Lawrence C."/>
            <person name="Scott J.A."/>
            <person name="Spatafora J.W."/>
            <person name="Turgeon B.G."/>
            <person name="de Wit P.J.G.M."/>
            <person name="Zhong S."/>
            <person name="Goodwin S.B."/>
            <person name="Grigoriev I.V."/>
        </authorList>
    </citation>
    <scope>NUCLEOTIDE SEQUENCE [LARGE SCALE GENOMIC DNA]</scope>
    <source>
        <strain evidence="3 4">SO2202</strain>
    </source>
</reference>
<dbReference type="Gene3D" id="3.10.20.90">
    <property type="entry name" value="Phosphatidylinositol 3-kinase Catalytic Subunit, Chain A, domain 1"/>
    <property type="match status" value="1"/>
</dbReference>
<dbReference type="HOGENOM" id="CLU_032739_0_2_1"/>
<dbReference type="Proteomes" id="UP000016931">
    <property type="component" value="Unassembled WGS sequence"/>
</dbReference>
<dbReference type="eggNOG" id="ENOG502SB4V">
    <property type="taxonomic scope" value="Eukaryota"/>
</dbReference>
<dbReference type="InterPro" id="IPR022617">
    <property type="entry name" value="Rad60/SUMO-like_dom"/>
</dbReference>
<dbReference type="GeneID" id="27903751"/>
<accession>M3D0R0</accession>
<dbReference type="InterPro" id="IPR029071">
    <property type="entry name" value="Ubiquitin-like_domsf"/>
</dbReference>
<dbReference type="AlphaFoldDB" id="M3D0R0"/>
<feature type="domain" description="Rad60/SUMO-like" evidence="2">
    <location>
        <begin position="377"/>
        <end position="447"/>
    </location>
</feature>
<feature type="region of interest" description="Disordered" evidence="1">
    <location>
        <begin position="1"/>
        <end position="99"/>
    </location>
</feature>
<proteinExistence type="predicted"/>
<organism evidence="3 4">
    <name type="scientific">Sphaerulina musiva (strain SO2202)</name>
    <name type="common">Poplar stem canker fungus</name>
    <name type="synonym">Septoria musiva</name>
    <dbReference type="NCBI Taxonomy" id="692275"/>
    <lineage>
        <taxon>Eukaryota</taxon>
        <taxon>Fungi</taxon>
        <taxon>Dikarya</taxon>
        <taxon>Ascomycota</taxon>
        <taxon>Pezizomycotina</taxon>
        <taxon>Dothideomycetes</taxon>
        <taxon>Dothideomycetidae</taxon>
        <taxon>Mycosphaerellales</taxon>
        <taxon>Mycosphaerellaceae</taxon>
        <taxon>Sphaerulina</taxon>
    </lineage>
</organism>
<dbReference type="OMA" id="VHMEAVT"/>